<organism evidence="5 6">
    <name type="scientific">Candidatus Amesbacteria bacterium RIFOXYB1_FULL_44_23</name>
    <dbReference type="NCBI Taxonomy" id="1797263"/>
    <lineage>
        <taxon>Bacteria</taxon>
        <taxon>Candidatus Amesiibacteriota</taxon>
    </lineage>
</organism>
<reference evidence="5 6" key="1">
    <citation type="journal article" date="2016" name="Nat. Commun.">
        <title>Thousands of microbial genomes shed light on interconnected biogeochemical processes in an aquifer system.</title>
        <authorList>
            <person name="Anantharaman K."/>
            <person name="Brown C.T."/>
            <person name="Hug L.A."/>
            <person name="Sharon I."/>
            <person name="Castelle C.J."/>
            <person name="Probst A.J."/>
            <person name="Thomas B.C."/>
            <person name="Singh A."/>
            <person name="Wilkins M.J."/>
            <person name="Karaoz U."/>
            <person name="Brodie E.L."/>
            <person name="Williams K.H."/>
            <person name="Hubbard S.S."/>
            <person name="Banfield J.F."/>
        </authorList>
    </citation>
    <scope>NUCLEOTIDE SEQUENCE [LARGE SCALE GENOMIC DNA]</scope>
</reference>
<dbReference type="Gene3D" id="3.40.630.10">
    <property type="entry name" value="Zn peptidases"/>
    <property type="match status" value="1"/>
</dbReference>
<dbReference type="Pfam" id="PF01546">
    <property type="entry name" value="Peptidase_M20"/>
    <property type="match status" value="1"/>
</dbReference>
<gene>
    <name evidence="5" type="ORF">A2397_06130</name>
</gene>
<dbReference type="NCBIfam" id="NF005914">
    <property type="entry name" value="PRK07907.1"/>
    <property type="match status" value="1"/>
</dbReference>
<dbReference type="AlphaFoldDB" id="A0A1F4ZUK3"/>
<accession>A0A1F4ZUK3</accession>
<dbReference type="InterPro" id="IPR002933">
    <property type="entry name" value="Peptidase_M20"/>
</dbReference>
<evidence type="ECO:0000313" key="6">
    <source>
        <dbReference type="Proteomes" id="UP000176424"/>
    </source>
</evidence>
<keyword evidence="1" id="KW-0645">Protease</keyword>
<dbReference type="GO" id="GO:0008233">
    <property type="term" value="F:peptidase activity"/>
    <property type="evidence" value="ECO:0007669"/>
    <property type="project" value="UniProtKB-KW"/>
</dbReference>
<proteinExistence type="predicted"/>
<feature type="domain" description="Peptidase M20 dimerisation" evidence="4">
    <location>
        <begin position="198"/>
        <end position="344"/>
    </location>
</feature>
<evidence type="ECO:0000256" key="3">
    <source>
        <dbReference type="ARBA" id="ARBA00022801"/>
    </source>
</evidence>
<dbReference type="NCBIfam" id="NF006579">
    <property type="entry name" value="PRK09104.1"/>
    <property type="match status" value="1"/>
</dbReference>
<evidence type="ECO:0000313" key="5">
    <source>
        <dbReference type="EMBL" id="OGD10133.1"/>
    </source>
</evidence>
<dbReference type="InterPro" id="IPR011650">
    <property type="entry name" value="Peptidase_M20_dimer"/>
</dbReference>
<protein>
    <recommendedName>
        <fullName evidence="4">Peptidase M20 dimerisation domain-containing protein</fullName>
    </recommendedName>
</protein>
<sequence length="455" mass="49854">MTFPLPVLTDFLRIPSVSSEPEFSGQCDQARDFLVELFASFGFSTQILPSISHPAIFAQSPVSNPNLPTALIYGHYDVQPPGAPSLWTTPAFEPTVRKGRIYARGASDNKGQIFIHLMAVKQLIDQFGLQNLPVNFKFIIEGEEEIGSPGVNSLVQKYPHLLKADYIFLSDTEMVAAGHPSIDVSLRGEVSVDVQLQTGSQDVHSGQFGGLAPNSAFILIRMLSTLKNGDGKITLPGFYQNVVPLSPKEIRDFRHVEPKVADILSDGRLLFLGSSTQGLSINQRRWSEPTMDITGLDSGYTGSGSKTIIPNVATAKISFRLVPNQDPNRIYRLLVNYIQKMAPKRATLRFFRHNPAPAYKAPTTHPIYELTRKVLGDTFDHPAVFTGQGGSIGFVPVLARALNAPAVLIGFGLPDDNCHAPNEFLPLENIEKGIAAMVKLYSNIDKIAKPNYNIS</sequence>
<dbReference type="Gene3D" id="3.30.70.360">
    <property type="match status" value="1"/>
</dbReference>
<dbReference type="STRING" id="1797263.A2397_06130"/>
<dbReference type="Proteomes" id="UP000176424">
    <property type="component" value="Unassembled WGS sequence"/>
</dbReference>
<dbReference type="GO" id="GO:0006508">
    <property type="term" value="P:proteolysis"/>
    <property type="evidence" value="ECO:0007669"/>
    <property type="project" value="UniProtKB-KW"/>
</dbReference>
<comment type="caution">
    <text evidence="5">The sequence shown here is derived from an EMBL/GenBank/DDBJ whole genome shotgun (WGS) entry which is preliminary data.</text>
</comment>
<keyword evidence="2" id="KW-0479">Metal-binding</keyword>
<name>A0A1F4ZUK3_9BACT</name>
<dbReference type="PANTHER" id="PTHR43270:SF12">
    <property type="entry name" value="SUCCINYL-DIAMINOPIMELATE DESUCCINYLASE"/>
    <property type="match status" value="1"/>
</dbReference>
<dbReference type="GO" id="GO:0046872">
    <property type="term" value="F:metal ion binding"/>
    <property type="evidence" value="ECO:0007669"/>
    <property type="project" value="UniProtKB-KW"/>
</dbReference>
<dbReference type="Pfam" id="PF07687">
    <property type="entry name" value="M20_dimer"/>
    <property type="match status" value="1"/>
</dbReference>
<dbReference type="EMBL" id="MEXR01000013">
    <property type="protein sequence ID" value="OGD10133.1"/>
    <property type="molecule type" value="Genomic_DNA"/>
</dbReference>
<evidence type="ECO:0000256" key="1">
    <source>
        <dbReference type="ARBA" id="ARBA00022670"/>
    </source>
</evidence>
<evidence type="ECO:0000256" key="2">
    <source>
        <dbReference type="ARBA" id="ARBA00022723"/>
    </source>
</evidence>
<dbReference type="InterPro" id="IPR051458">
    <property type="entry name" value="Cyt/Met_Dipeptidase"/>
</dbReference>
<evidence type="ECO:0000259" key="4">
    <source>
        <dbReference type="Pfam" id="PF07687"/>
    </source>
</evidence>
<dbReference type="PANTHER" id="PTHR43270">
    <property type="entry name" value="BETA-ALA-HIS DIPEPTIDASE"/>
    <property type="match status" value="1"/>
</dbReference>
<dbReference type="SUPFAM" id="SSF53187">
    <property type="entry name" value="Zn-dependent exopeptidases"/>
    <property type="match status" value="1"/>
</dbReference>
<keyword evidence="3" id="KW-0378">Hydrolase</keyword>